<organism evidence="2 3">
    <name type="scientific">Tanacetum coccineum</name>
    <dbReference type="NCBI Taxonomy" id="301880"/>
    <lineage>
        <taxon>Eukaryota</taxon>
        <taxon>Viridiplantae</taxon>
        <taxon>Streptophyta</taxon>
        <taxon>Embryophyta</taxon>
        <taxon>Tracheophyta</taxon>
        <taxon>Spermatophyta</taxon>
        <taxon>Magnoliopsida</taxon>
        <taxon>eudicotyledons</taxon>
        <taxon>Gunneridae</taxon>
        <taxon>Pentapetalae</taxon>
        <taxon>asterids</taxon>
        <taxon>campanulids</taxon>
        <taxon>Asterales</taxon>
        <taxon>Asteraceae</taxon>
        <taxon>Asteroideae</taxon>
        <taxon>Anthemideae</taxon>
        <taxon>Anthemidinae</taxon>
        <taxon>Tanacetum</taxon>
    </lineage>
</organism>
<feature type="compositionally biased region" description="Basic and acidic residues" evidence="1">
    <location>
        <begin position="1"/>
        <end position="12"/>
    </location>
</feature>
<reference evidence="2" key="1">
    <citation type="journal article" date="2022" name="Int. J. Mol. Sci.">
        <title>Draft Genome of Tanacetum Coccineum: Genomic Comparison of Closely Related Tanacetum-Family Plants.</title>
        <authorList>
            <person name="Yamashiro T."/>
            <person name="Shiraishi A."/>
            <person name="Nakayama K."/>
            <person name="Satake H."/>
        </authorList>
    </citation>
    <scope>NUCLEOTIDE SEQUENCE</scope>
</reference>
<name>A0ABQ5IL40_9ASTR</name>
<keyword evidence="3" id="KW-1185">Reference proteome</keyword>
<protein>
    <submittedName>
        <fullName evidence="2">Uncharacterized protein</fullName>
    </submittedName>
</protein>
<accession>A0ABQ5IL40</accession>
<evidence type="ECO:0000313" key="2">
    <source>
        <dbReference type="EMBL" id="GJU00924.1"/>
    </source>
</evidence>
<comment type="caution">
    <text evidence="2">The sequence shown here is derived from an EMBL/GenBank/DDBJ whole genome shotgun (WGS) entry which is preliminary data.</text>
</comment>
<evidence type="ECO:0000256" key="1">
    <source>
        <dbReference type="SAM" id="MobiDB-lite"/>
    </source>
</evidence>
<reference evidence="2" key="2">
    <citation type="submission" date="2022-01" db="EMBL/GenBank/DDBJ databases">
        <authorList>
            <person name="Yamashiro T."/>
            <person name="Shiraishi A."/>
            <person name="Satake H."/>
            <person name="Nakayama K."/>
        </authorList>
    </citation>
    <scope>NUCLEOTIDE SEQUENCE</scope>
</reference>
<evidence type="ECO:0000313" key="3">
    <source>
        <dbReference type="Proteomes" id="UP001151760"/>
    </source>
</evidence>
<dbReference type="EMBL" id="BQNB010020912">
    <property type="protein sequence ID" value="GJU00924.1"/>
    <property type="molecule type" value="Genomic_DNA"/>
</dbReference>
<feature type="region of interest" description="Disordered" evidence="1">
    <location>
        <begin position="1"/>
        <end position="20"/>
    </location>
</feature>
<proteinExistence type="predicted"/>
<dbReference type="Proteomes" id="UP001151760">
    <property type="component" value="Unassembled WGS sequence"/>
</dbReference>
<sequence>MGWCGYEEKDQEVGSGASGVGVVGGEPEEAVLGAVGWMNRGTAFRWGGGGIVREGREGWYCEAERLWGWLREMGGVRSWGVWGGWTGVLDFGGVDGECGWERRREGRWGVLSVKDRGGEVDMVAGERLGCGQHWGRRGVELEGVCSGWEEGRGEQKGECAVVGWEVGGMGGREDGCCWGGLDQGSGNLEDGVEVGRGAELADACWEGLASSWLNWGWCGEWRRALFVWVELGGGDGLVEGRSASWKCGIAVRVVTSFRGRLGVFEVCEQDRRMLVERYGWLRKEEEGMLGGGVGGSEVWGGRRCSVWGVEGGRGSREVRESIWRGLGEGEGELRDVEGGYGGRVWDVRILKGRIGGWRRGSARAPGRGRYGMVVTRGVGRVEIGREGVDGRFRAGGFVALLFGGLSRLCWLDAWRCGGGAIGCGVVVWLWDE</sequence>
<gene>
    <name evidence="2" type="ORF">Tco_1111262</name>
</gene>